<evidence type="ECO:0000256" key="1">
    <source>
        <dbReference type="ARBA" id="ARBA00005189"/>
    </source>
</evidence>
<dbReference type="EMBL" id="JBHFNR010000180">
    <property type="protein sequence ID" value="MFB2895995.1"/>
    <property type="molecule type" value="Genomic_DNA"/>
</dbReference>
<dbReference type="RefSeq" id="WP_413265626.1">
    <property type="nucleotide sequence ID" value="NZ_JBHFNR010000180.1"/>
</dbReference>
<proteinExistence type="predicted"/>
<protein>
    <submittedName>
        <fullName evidence="6">Class I SAM-dependent methyltransferase</fullName>
        <ecNumber evidence="6">2.1.1.-</ecNumber>
    </submittedName>
</protein>
<reference evidence="6 7" key="1">
    <citation type="submission" date="2024-09" db="EMBL/GenBank/DDBJ databases">
        <title>Floridaenema gen nov. (Aerosakkonemataceae, Aerosakkonematales ord. nov., Cyanobacteria) from benthic tropical and subtropical fresh waters, with the description of four new species.</title>
        <authorList>
            <person name="Moretto J.A."/>
            <person name="Berthold D.E."/>
            <person name="Lefler F.W."/>
            <person name="Huang I.-S."/>
            <person name="Laughinghouse H. IV."/>
        </authorList>
    </citation>
    <scope>NUCLEOTIDE SEQUENCE [LARGE SCALE GENOMIC DNA]</scope>
    <source>
        <strain evidence="6 7">BLCC-F50</strain>
    </source>
</reference>
<dbReference type="Pfam" id="PF08241">
    <property type="entry name" value="Methyltransf_11"/>
    <property type="match status" value="1"/>
</dbReference>
<dbReference type="GO" id="GO:0032259">
    <property type="term" value="P:methylation"/>
    <property type="evidence" value="ECO:0007669"/>
    <property type="project" value="UniProtKB-KW"/>
</dbReference>
<dbReference type="InterPro" id="IPR013216">
    <property type="entry name" value="Methyltransf_11"/>
</dbReference>
<sequence length="261" mass="30257">MEQNEWISNFDTLIFNPGTREYYGQREFFNVGYWESDTQNQEEACFNLMEKLLAFIPEKQGNILDVGCGLGATTSYLLKYYSSTNIVGINISPKQIERSIVNAPECKFICMNAVQMDFDDEFFDNIICVEAAFYFNTRENFLQEALRLLKPGGKLILSDIIFETREYFGDWIVPEDNTVKGIEEYKNLYQKVGWDQVELVEATNECWLNHFRDMKSSIEEEFQSGKIDEKVYQTNVVAIDRLLDSSAINYLLVSAKKPTNN</sequence>
<dbReference type="GO" id="GO:0008168">
    <property type="term" value="F:methyltransferase activity"/>
    <property type="evidence" value="ECO:0007669"/>
    <property type="project" value="UniProtKB-KW"/>
</dbReference>
<comment type="caution">
    <text evidence="6">The sequence shown here is derived from an EMBL/GenBank/DDBJ whole genome shotgun (WGS) entry which is preliminary data.</text>
</comment>
<evidence type="ECO:0000256" key="3">
    <source>
        <dbReference type="ARBA" id="ARBA00022679"/>
    </source>
</evidence>
<accession>A0ABV4XW83</accession>
<dbReference type="Gene3D" id="3.40.50.150">
    <property type="entry name" value="Vaccinia Virus protein VP39"/>
    <property type="match status" value="1"/>
</dbReference>
<comment type="pathway">
    <text evidence="1">Lipid metabolism.</text>
</comment>
<evidence type="ECO:0000313" key="7">
    <source>
        <dbReference type="Proteomes" id="UP001576784"/>
    </source>
</evidence>
<dbReference type="PANTHER" id="PTHR44307">
    <property type="entry name" value="PHOSPHOETHANOLAMINE METHYLTRANSFERASE"/>
    <property type="match status" value="1"/>
</dbReference>
<evidence type="ECO:0000259" key="5">
    <source>
        <dbReference type="Pfam" id="PF08241"/>
    </source>
</evidence>
<keyword evidence="2 6" id="KW-0489">Methyltransferase</keyword>
<dbReference type="PANTHER" id="PTHR44307:SF2">
    <property type="entry name" value="PHOSPHOETHANOLAMINE METHYLTRANSFERASE ISOFORM X1"/>
    <property type="match status" value="1"/>
</dbReference>
<gene>
    <name evidence="6" type="ORF">ACE1CI_24050</name>
</gene>
<dbReference type="CDD" id="cd02440">
    <property type="entry name" value="AdoMet_MTases"/>
    <property type="match status" value="1"/>
</dbReference>
<evidence type="ECO:0000256" key="2">
    <source>
        <dbReference type="ARBA" id="ARBA00022603"/>
    </source>
</evidence>
<evidence type="ECO:0000313" key="6">
    <source>
        <dbReference type="EMBL" id="MFB2895995.1"/>
    </source>
</evidence>
<dbReference type="SUPFAM" id="SSF53335">
    <property type="entry name" value="S-adenosyl-L-methionine-dependent methyltransferases"/>
    <property type="match status" value="1"/>
</dbReference>
<keyword evidence="3 6" id="KW-0808">Transferase</keyword>
<keyword evidence="7" id="KW-1185">Reference proteome</keyword>
<comment type="pathway">
    <text evidence="4">Phospholipid metabolism.</text>
</comment>
<organism evidence="6 7">
    <name type="scientific">Floridaenema flaviceps BLCC-F50</name>
    <dbReference type="NCBI Taxonomy" id="3153642"/>
    <lineage>
        <taxon>Bacteria</taxon>
        <taxon>Bacillati</taxon>
        <taxon>Cyanobacteriota</taxon>
        <taxon>Cyanophyceae</taxon>
        <taxon>Oscillatoriophycideae</taxon>
        <taxon>Aerosakkonematales</taxon>
        <taxon>Aerosakkonemataceae</taxon>
        <taxon>Floridanema</taxon>
        <taxon>Floridanema flaviceps</taxon>
    </lineage>
</organism>
<dbReference type="EC" id="2.1.1.-" evidence="6"/>
<feature type="domain" description="Methyltransferase type 11" evidence="5">
    <location>
        <begin position="64"/>
        <end position="157"/>
    </location>
</feature>
<dbReference type="Proteomes" id="UP001576784">
    <property type="component" value="Unassembled WGS sequence"/>
</dbReference>
<name>A0ABV4XW83_9CYAN</name>
<evidence type="ECO:0000256" key="4">
    <source>
        <dbReference type="ARBA" id="ARBA00025707"/>
    </source>
</evidence>
<dbReference type="InterPro" id="IPR029063">
    <property type="entry name" value="SAM-dependent_MTases_sf"/>
</dbReference>